<accession>A0ABP8U1V7</accession>
<reference evidence="2" key="1">
    <citation type="journal article" date="2019" name="Int. J. Syst. Evol. Microbiol.">
        <title>The Global Catalogue of Microorganisms (GCM) 10K type strain sequencing project: providing services to taxonomists for standard genome sequencing and annotation.</title>
        <authorList>
            <consortium name="The Broad Institute Genomics Platform"/>
            <consortium name="The Broad Institute Genome Sequencing Center for Infectious Disease"/>
            <person name="Wu L."/>
            <person name="Ma J."/>
        </authorList>
    </citation>
    <scope>NUCLEOTIDE SEQUENCE [LARGE SCALE GENOMIC DNA]</scope>
    <source>
        <strain evidence="2">JCM 17938</strain>
    </source>
</reference>
<dbReference type="EMBL" id="BAABHJ010000041">
    <property type="protein sequence ID" value="GAA4619414.1"/>
    <property type="molecule type" value="Genomic_DNA"/>
</dbReference>
<dbReference type="Proteomes" id="UP001500212">
    <property type="component" value="Unassembled WGS sequence"/>
</dbReference>
<organism evidence="1 2">
    <name type="scientific">Actinoallomurus liliacearum</name>
    <dbReference type="NCBI Taxonomy" id="1080073"/>
    <lineage>
        <taxon>Bacteria</taxon>
        <taxon>Bacillati</taxon>
        <taxon>Actinomycetota</taxon>
        <taxon>Actinomycetes</taxon>
        <taxon>Streptosporangiales</taxon>
        <taxon>Thermomonosporaceae</taxon>
        <taxon>Actinoallomurus</taxon>
    </lineage>
</organism>
<evidence type="ECO:0000313" key="2">
    <source>
        <dbReference type="Proteomes" id="UP001500212"/>
    </source>
</evidence>
<gene>
    <name evidence="1" type="ORF">GCM10023195_87760</name>
</gene>
<protein>
    <submittedName>
        <fullName evidence="1">Uncharacterized protein</fullName>
    </submittedName>
</protein>
<proteinExistence type="predicted"/>
<name>A0ABP8U1V7_9ACTN</name>
<evidence type="ECO:0000313" key="1">
    <source>
        <dbReference type="EMBL" id="GAA4619414.1"/>
    </source>
</evidence>
<keyword evidence="2" id="KW-1185">Reference proteome</keyword>
<sequence length="321" mass="35151">MDISAVLTVATQAAGASGMVTVSTRAARWMRTRARFRDQANIARELLGLHQSRLIAYRHDSKHVLYGGTQSLHPDNLHGLAAASGNAYVSAQQTGRLRVEDEILTHAAHDLALIGSPTSEGLSRLLFGYAPDGDPDSLAADQIPLDLPFRWVISKNGIADSAVARRLVAGRGLVERPNWRIAGPDRLYVPRVDEDGLLLEDYLLVTKVRNYLSHSAIDEGHFIVSFGGSHGTGTRALELLFKDREVLSGIADRLRQRPAAFQMLLRVSDIKHDRTVGSYARKIELVDDPIVLPDRDSIWRTATGIAQRSIHGSSTAHPDPP</sequence>
<comment type="caution">
    <text evidence="1">The sequence shown here is derived from an EMBL/GenBank/DDBJ whole genome shotgun (WGS) entry which is preliminary data.</text>
</comment>